<dbReference type="Gene3D" id="3.30.470.20">
    <property type="entry name" value="ATP-grasp fold, B domain"/>
    <property type="match status" value="1"/>
</dbReference>
<dbReference type="InterPro" id="IPR013815">
    <property type="entry name" value="ATP_grasp_subdomain_1"/>
</dbReference>
<name>A0A1R3RA78_ASPC5</name>
<evidence type="ECO:0000313" key="2">
    <source>
        <dbReference type="Proteomes" id="UP000188318"/>
    </source>
</evidence>
<accession>A0A1R3RA78</accession>
<dbReference type="Proteomes" id="UP000188318">
    <property type="component" value="Unassembled WGS sequence"/>
</dbReference>
<dbReference type="Gene3D" id="3.40.50.20">
    <property type="match status" value="1"/>
</dbReference>
<organism evidence="1 2">
    <name type="scientific">Aspergillus carbonarius (strain ITEM 5010)</name>
    <dbReference type="NCBI Taxonomy" id="602072"/>
    <lineage>
        <taxon>Eukaryota</taxon>
        <taxon>Fungi</taxon>
        <taxon>Dikarya</taxon>
        <taxon>Ascomycota</taxon>
        <taxon>Pezizomycotina</taxon>
        <taxon>Eurotiomycetes</taxon>
        <taxon>Eurotiomycetidae</taxon>
        <taxon>Eurotiales</taxon>
        <taxon>Aspergillaceae</taxon>
        <taxon>Aspergillus</taxon>
        <taxon>Aspergillus subgen. Circumdati</taxon>
    </lineage>
</organism>
<sequence>MQTAPHLKSEKQPNILLPPSKYYAMKSFWFLIYIPSSTTLYLPKAKYGSAREGQVPALLETYRLPFKVSDTATVALCLDKGRTKVDLEHFNIPTAQFVVFYSSDTDNKTQSISIVRKASRWRVVERYHGQQQNQGHRRRISRGQFSSCFQPLSTRRSYGDMSAWTRIQGKSKSTDDWDEKIDEGKAWTVLRCRNDRRVGIRMDDSSGSPVAHIMELPMIAGYNDGSFGELIERMLNSALKGRRDGIFS</sequence>
<dbReference type="STRING" id="602072.A0A1R3RA78"/>
<dbReference type="OrthoDB" id="2013972at2759"/>
<dbReference type="AlphaFoldDB" id="A0A1R3RA78"/>
<dbReference type="EMBL" id="KV907511">
    <property type="protein sequence ID" value="OOF91385.1"/>
    <property type="molecule type" value="Genomic_DNA"/>
</dbReference>
<dbReference type="Gene3D" id="3.30.1490.20">
    <property type="entry name" value="ATP-grasp fold, A domain"/>
    <property type="match status" value="1"/>
</dbReference>
<dbReference type="VEuPathDB" id="FungiDB:ASPCADRAFT_409401"/>
<evidence type="ECO:0000313" key="1">
    <source>
        <dbReference type="EMBL" id="OOF91385.1"/>
    </source>
</evidence>
<protein>
    <submittedName>
        <fullName evidence="1">Uncharacterized protein</fullName>
    </submittedName>
</protein>
<gene>
    <name evidence="1" type="ORF">ASPCADRAFT_409401</name>
</gene>
<keyword evidence="2" id="KW-1185">Reference proteome</keyword>
<dbReference type="GO" id="GO:0005524">
    <property type="term" value="F:ATP binding"/>
    <property type="evidence" value="ECO:0007669"/>
    <property type="project" value="InterPro"/>
</dbReference>
<reference evidence="2" key="1">
    <citation type="journal article" date="2017" name="Genome Biol.">
        <title>Comparative genomics reveals high biological diversity and specific adaptations in the industrially and medically important fungal genus Aspergillus.</title>
        <authorList>
            <person name="de Vries R.P."/>
            <person name="Riley R."/>
            <person name="Wiebenga A."/>
            <person name="Aguilar-Osorio G."/>
            <person name="Amillis S."/>
            <person name="Uchima C.A."/>
            <person name="Anderluh G."/>
            <person name="Asadollahi M."/>
            <person name="Askin M."/>
            <person name="Barry K."/>
            <person name="Battaglia E."/>
            <person name="Bayram O."/>
            <person name="Benocci T."/>
            <person name="Braus-Stromeyer S.A."/>
            <person name="Caldana C."/>
            <person name="Canovas D."/>
            <person name="Cerqueira G.C."/>
            <person name="Chen F."/>
            <person name="Chen W."/>
            <person name="Choi C."/>
            <person name="Clum A."/>
            <person name="Dos Santos R.A."/>
            <person name="Damasio A.R."/>
            <person name="Diallinas G."/>
            <person name="Emri T."/>
            <person name="Fekete E."/>
            <person name="Flipphi M."/>
            <person name="Freyberg S."/>
            <person name="Gallo A."/>
            <person name="Gournas C."/>
            <person name="Habgood R."/>
            <person name="Hainaut M."/>
            <person name="Harispe M.L."/>
            <person name="Henrissat B."/>
            <person name="Hilden K.S."/>
            <person name="Hope R."/>
            <person name="Hossain A."/>
            <person name="Karabika E."/>
            <person name="Karaffa L."/>
            <person name="Karanyi Z."/>
            <person name="Krasevec N."/>
            <person name="Kuo A."/>
            <person name="Kusch H."/>
            <person name="LaButti K."/>
            <person name="Lagendijk E.L."/>
            <person name="Lapidus A."/>
            <person name="Levasseur A."/>
            <person name="Lindquist E."/>
            <person name="Lipzen A."/>
            <person name="Logrieco A.F."/>
            <person name="MacCabe A."/>
            <person name="Maekelae M.R."/>
            <person name="Malavazi I."/>
            <person name="Melin P."/>
            <person name="Meyer V."/>
            <person name="Mielnichuk N."/>
            <person name="Miskei M."/>
            <person name="Molnar A.P."/>
            <person name="Mule G."/>
            <person name="Ngan C.Y."/>
            <person name="Orejas M."/>
            <person name="Orosz E."/>
            <person name="Ouedraogo J.P."/>
            <person name="Overkamp K.M."/>
            <person name="Park H.-S."/>
            <person name="Perrone G."/>
            <person name="Piumi F."/>
            <person name="Punt P.J."/>
            <person name="Ram A.F."/>
            <person name="Ramon A."/>
            <person name="Rauscher S."/>
            <person name="Record E."/>
            <person name="Riano-Pachon D.M."/>
            <person name="Robert V."/>
            <person name="Roehrig J."/>
            <person name="Ruller R."/>
            <person name="Salamov A."/>
            <person name="Salih N.S."/>
            <person name="Samson R.A."/>
            <person name="Sandor E."/>
            <person name="Sanguinetti M."/>
            <person name="Schuetze T."/>
            <person name="Sepcic K."/>
            <person name="Shelest E."/>
            <person name="Sherlock G."/>
            <person name="Sophianopoulou V."/>
            <person name="Squina F.M."/>
            <person name="Sun H."/>
            <person name="Susca A."/>
            <person name="Todd R.B."/>
            <person name="Tsang A."/>
            <person name="Unkles S.E."/>
            <person name="van de Wiele N."/>
            <person name="van Rossen-Uffink D."/>
            <person name="Oliveira J.V."/>
            <person name="Vesth T.C."/>
            <person name="Visser J."/>
            <person name="Yu J.-H."/>
            <person name="Zhou M."/>
            <person name="Andersen M.R."/>
            <person name="Archer D.B."/>
            <person name="Baker S.E."/>
            <person name="Benoit I."/>
            <person name="Brakhage A.A."/>
            <person name="Braus G.H."/>
            <person name="Fischer R."/>
            <person name="Frisvad J.C."/>
            <person name="Goldman G.H."/>
            <person name="Houbraken J."/>
            <person name="Oakley B."/>
            <person name="Pocsi I."/>
            <person name="Scazzocchio C."/>
            <person name="Seiboth B."/>
            <person name="vanKuyk P.A."/>
            <person name="Wortman J."/>
            <person name="Dyer P.S."/>
            <person name="Grigoriev I.V."/>
        </authorList>
    </citation>
    <scope>NUCLEOTIDE SEQUENCE [LARGE SCALE GENOMIC DNA]</scope>
    <source>
        <strain evidence="2">ITEM 5010</strain>
    </source>
</reference>
<proteinExistence type="predicted"/>